<keyword evidence="2" id="KW-1185">Reference proteome</keyword>
<reference evidence="2" key="1">
    <citation type="submission" date="2016-10" db="EMBL/GenBank/DDBJ databases">
        <authorList>
            <person name="Varghese N."/>
            <person name="Submissions S."/>
        </authorList>
    </citation>
    <scope>NUCLEOTIDE SEQUENCE [LARGE SCALE GENOMIC DNA]</scope>
    <source>
        <strain evidence="2">ATCC 25963</strain>
    </source>
</reference>
<evidence type="ECO:0000313" key="2">
    <source>
        <dbReference type="Proteomes" id="UP000199400"/>
    </source>
</evidence>
<protein>
    <recommendedName>
        <fullName evidence="3">ASCH domain-containing protein</fullName>
    </recommendedName>
</protein>
<dbReference type="Gene3D" id="1.10.10.10">
    <property type="entry name" value="Winged helix-like DNA-binding domain superfamily/Winged helix DNA-binding domain"/>
    <property type="match status" value="1"/>
</dbReference>
<dbReference type="InterPro" id="IPR036390">
    <property type="entry name" value="WH_DNA-bd_sf"/>
</dbReference>
<dbReference type="OrthoDB" id="121143at2"/>
<organism evidence="1 2">
    <name type="scientific">Nannocystis exedens</name>
    <dbReference type="NCBI Taxonomy" id="54"/>
    <lineage>
        <taxon>Bacteria</taxon>
        <taxon>Pseudomonadati</taxon>
        <taxon>Myxococcota</taxon>
        <taxon>Polyangia</taxon>
        <taxon>Nannocystales</taxon>
        <taxon>Nannocystaceae</taxon>
        <taxon>Nannocystis</taxon>
    </lineage>
</organism>
<dbReference type="InterPro" id="IPR036388">
    <property type="entry name" value="WH-like_DNA-bd_sf"/>
</dbReference>
<evidence type="ECO:0008006" key="3">
    <source>
        <dbReference type="Google" id="ProtNLM"/>
    </source>
</evidence>
<evidence type="ECO:0000313" key="1">
    <source>
        <dbReference type="EMBL" id="SFE59645.1"/>
    </source>
</evidence>
<dbReference type="SUPFAM" id="SSF46785">
    <property type="entry name" value="Winged helix' DNA-binding domain"/>
    <property type="match status" value="1"/>
</dbReference>
<gene>
    <name evidence="1" type="ORF">SAMN02745121_04785</name>
</gene>
<dbReference type="EMBL" id="FOMX01000016">
    <property type="protein sequence ID" value="SFE59645.1"/>
    <property type="molecule type" value="Genomic_DNA"/>
</dbReference>
<dbReference type="Proteomes" id="UP000199400">
    <property type="component" value="Unassembled WGS sequence"/>
</dbReference>
<accession>A0A1I2BUH7</accession>
<proteinExistence type="predicted"/>
<name>A0A1I2BUH7_9BACT</name>
<dbReference type="RefSeq" id="WP_096329316.1">
    <property type="nucleotide sequence ID" value="NZ_FOMX01000016.1"/>
</dbReference>
<dbReference type="AlphaFoldDB" id="A0A1I2BUH7"/>
<dbReference type="STRING" id="54.SAMN02745121_04785"/>
<sequence>MLIRREILEKIAEGGVTLQFRRWRRPTVRAGGTLRTSRGVLAIAAVEPVALAKITAAEARRAGSPSLAALRAELAGHEGTVYRVELSLAGADPRVALRETLPDAEQTAALQAKLERLPWAVELLRTIAAQPGVRAPDLAAAAGLPTPNFKARVRRLKELGLTESLTVGYRLSPRGRALLAAPTPK</sequence>